<dbReference type="Proteomes" id="UP000772618">
    <property type="component" value="Unassembled WGS sequence"/>
</dbReference>
<gene>
    <name evidence="1" type="ORF">KK060_24975</name>
</gene>
<dbReference type="RefSeq" id="WP_254157988.1">
    <property type="nucleotide sequence ID" value="NZ_JAHESD010000149.1"/>
</dbReference>
<name>A0ABS5VYZ6_9BACT</name>
<accession>A0ABS5VYZ6</accession>
<dbReference type="EMBL" id="JAHESD010000149">
    <property type="protein sequence ID" value="MBT1706551.1"/>
    <property type="molecule type" value="Genomic_DNA"/>
</dbReference>
<feature type="non-terminal residue" evidence="1">
    <location>
        <position position="71"/>
    </location>
</feature>
<comment type="caution">
    <text evidence="1">The sequence shown here is derived from an EMBL/GenBank/DDBJ whole genome shotgun (WGS) entry which is preliminary data.</text>
</comment>
<evidence type="ECO:0000313" key="1">
    <source>
        <dbReference type="EMBL" id="MBT1706551.1"/>
    </source>
</evidence>
<proteinExistence type="predicted"/>
<evidence type="ECO:0000313" key="2">
    <source>
        <dbReference type="Proteomes" id="UP000772618"/>
    </source>
</evidence>
<protein>
    <submittedName>
        <fullName evidence="1">Uncharacterized protein</fullName>
    </submittedName>
</protein>
<sequence>MIIHIPYSEEALFYREQKRFIRELYSCYAINSRSTGCDCRGSEFKSEMPVIYFGPKYLSMTRNLKLLMIGR</sequence>
<organism evidence="1 2">
    <name type="scientific">Chryseosolibacter indicus</name>
    <dbReference type="NCBI Taxonomy" id="2782351"/>
    <lineage>
        <taxon>Bacteria</taxon>
        <taxon>Pseudomonadati</taxon>
        <taxon>Bacteroidota</taxon>
        <taxon>Cytophagia</taxon>
        <taxon>Cytophagales</taxon>
        <taxon>Chryseotaleaceae</taxon>
        <taxon>Chryseosolibacter</taxon>
    </lineage>
</organism>
<reference evidence="1 2" key="1">
    <citation type="submission" date="2021-05" db="EMBL/GenBank/DDBJ databases">
        <title>A Polyphasic approach of four new species of the genus Ohtaekwangia: Ohtaekwangia histidinii sp. nov., Ohtaekwangia cretensis sp. nov., Ohtaekwangia indiensis sp. nov., Ohtaekwangia reichenbachii sp. nov. from diverse environment.</title>
        <authorList>
            <person name="Octaviana S."/>
        </authorList>
    </citation>
    <scope>NUCLEOTIDE SEQUENCE [LARGE SCALE GENOMIC DNA]</scope>
    <source>
        <strain evidence="1 2">PWU20</strain>
    </source>
</reference>
<keyword evidence="2" id="KW-1185">Reference proteome</keyword>